<dbReference type="InterPro" id="IPR020841">
    <property type="entry name" value="PKS_Beta-ketoAc_synthase_dom"/>
</dbReference>
<dbReference type="PANTHER" id="PTHR43775:SF51">
    <property type="entry name" value="INACTIVE PHENOLPHTHIOCEROL SYNTHESIS POLYKETIDE SYNTHASE TYPE I PKS1-RELATED"/>
    <property type="match status" value="1"/>
</dbReference>
<dbReference type="InterPro" id="IPR050091">
    <property type="entry name" value="PKS_NRPS_Biosynth_Enz"/>
</dbReference>
<dbReference type="InterPro" id="IPR036291">
    <property type="entry name" value="NAD(P)-bd_dom_sf"/>
</dbReference>
<dbReference type="SUPFAM" id="SSF55048">
    <property type="entry name" value="Probable ACP-binding domain of malonyl-CoA ACP transacylase"/>
    <property type="match status" value="1"/>
</dbReference>
<dbReference type="InterPro" id="IPR057326">
    <property type="entry name" value="KR_dom"/>
</dbReference>
<dbReference type="InterPro" id="IPR014043">
    <property type="entry name" value="Acyl_transferase_dom"/>
</dbReference>
<keyword evidence="1" id="KW-0596">Phosphopantetheine</keyword>
<dbReference type="SUPFAM" id="SSF47336">
    <property type="entry name" value="ACP-like"/>
    <property type="match status" value="1"/>
</dbReference>
<dbReference type="InterPro" id="IPR016036">
    <property type="entry name" value="Malonyl_transacylase_ACP-bd"/>
</dbReference>
<sequence>MSDEKSWTESGLEVAVIGLAGKFPGAKNINVYWENISKGKESVTFFSDEELKEAGVTEKFLQHANYVKAKPIIDNVSKFDADFFGYSPREATLMDPQIRMMHECTWEALEHAGCDPERYDGSIGLYAGASSNLSWMGEHLSSLQKNEDTFQIMNLNHSSFASRIAYKLNLKGPSVSVQTACSTSLVAIHMACQGLIGGECDLALAGGVSLNLPHKAGYFYQEGMIYSPDGHCRPFDKKAQGTIFGEGVGVVALKRLKDAKEDGDFIYAVIKGSAINNDGNNKAGFTAPSVEGQASVIEMAMEMAEIEPDSIGYIEAHGTGTPIGDPIEIEALTRAFKTDRKAFCALGSVKANIGHLDAASGVAGLIKTVMMLHHKKFVPALHFEKPNPSIRFQETPFYVNTELKAWDLPHGPRRAGVSAFGIGGANAHVILEESPNMQEESKPKEEVSSELILISARTKNELMKLAENLRNYVHDHPEIPLSQIAHTLKIGRKHFKHRYSLVCSSTQELQEMLNINPLKINETVKKIKNKSFILSGESQERLRSYMQLYRLDRQFQEEVNTYLRLSQAVLDEDINGFFAECFANSQKIGMKHTLGLSYVVMFIMEYASSCFLQKNGIKPDKLIGRGFGEFTAACVAGVFKLEDAISIAYKRGELISYSPTGKMIGIPLSEQEISSYLENTLSLALIEEKYCVVSGIEEDVRRLEECLKEQAIHVDLLDMDCALQSVVMREAADELFKLIQSVPLNPPKIPLVSSVTGKILTNIETVDAQYWASQICKPIRFSQTIKESLKEENIVYIDLRLLTDSCVFTSYQVADRLENISDETKSGNFILSILGMMWKLGVDIDFTTLKHSQHIKKVPLPTYTFTRKDFAFSNVQKDIKLNIDQSEIQEFVSFMPLSSLEKEINLMIRNHFGFRELDDQVPFFELGASSLDISQLAVKLTEKLQLKVETVLLYQFSTVNSLAKHLHQKYKKTFKQRKPSSRDNENQVDDKELYNQSDIAIIGMAGRFPGASTLEEFWNNLVQGKESISFFNDEELKASGVDENLMKHPNFVNAKGIVENIDMFDADFFQYSSREAELMDPQFRLLHECAWEALEDGGCDPERVNGKIGVFTGTSPNFEWINRSAANLKGTEQFSSMLLNDREFFSTQLAYKLNLHGPSITMQTACSTSLVNIGMACQALLNGSCDAALAGGITVGIPHKSGYIYQDGMIQSPDGHCRPFDGDAKGTVFGDGAGIVLLKRYEDAVKEGHTIHAVIKGIGINNDGSRKVGFTAPSVEGQADAIREAYKSANIDPQTIGYIETHGTGTQMGDPIEIEALGHVFENKNQLLIPIGSVKSNVGHLNSAAGIAGLFKAVLALKYKTIPPSLNYKTPNKNINFAETPFYVTEQAMYWKESDYPRRAGVSSFGIGGTNAHIVIEEPINQESMKASRNNHLLLLSAKTETALETMTDNLKDFIRKHPKVPIEDIAHSLQVGRKQFPYRKTVVFSNKNEWIDPGYTGHLEMTGVQSKNSRTVAFMFSGQGSQYTGMLKDLYQEEIIFRQEVDYCFDYVRDNYEVDLKRIVFSESNETESLTQTSEVQPLLFIFEYALAKLLQSFGIIPDYMIGHSIGEYTAACLSGVFSLETALDLVVMRGRLMQSVKPGAMMSVALSEEELLPMLYGNLSIAAINAQNLCVVSGEKEDINRFEAQLTEKGIVTRHLYTSHAFHSYMMEPVLQEFEKVIKELDLQKPRIPYISNLTGTWIDSEQVLTPAYWAEHLRETVRFYDGLEQILKDEHVTLIEIGPGNSLTALAKRHQKRTNNQEVLNIVRHVHEKANDHVYFLKCLGQLWMTGCEIDWQGYYKNETRKIIHLPAYPFEKKKYWIEANKLIEIHAFDSSSEDKKKPMDEWFYLPSWERKPQCPCIQHDKVEIDSQQNRVWLIFYEETDFSDQLIRKIEQDGGQVVIVKKGVEFEEEGELVYKINPAKSSHYKRLLESIDLNSMMPDRVIHLWGISDNDEIEQDVQFKVHNESGYYSLIFLAQAAGIQKNIKECQIFILTSNIHEVTGDEHICAEKATVLGPCKVISQEYSHIKCWNIDIAKPPIRITWKEEDLLKQIWSELKYPGKDQLIAYRNGRRWVQNYKKMSLAKEGGLPKMIRSGGTYLITGGLGGIGFVLSKMLAKTGGVQLVLTGRSALPPRDQWESWMNKKGEKDPVTVKIKKIKELERLGSRVTVLQADSGNLHQMQAVFKEIHATYGQLNGVFHAAGLPGSTSFRAIKDIPKEIDQGEDQFQSKVKGLTVLGTLLRREEVDFCLLFSSISSLLGGLGFSAYS</sequence>
<dbReference type="EMBL" id="JAXOVW010000045">
    <property type="protein sequence ID" value="MDZ5608981.1"/>
    <property type="molecule type" value="Genomic_DNA"/>
</dbReference>
<dbReference type="Pfam" id="PF02801">
    <property type="entry name" value="Ketoacyl-synt_C"/>
    <property type="match status" value="2"/>
</dbReference>
<dbReference type="Gene3D" id="3.40.366.10">
    <property type="entry name" value="Malonyl-Coenzyme A Acyl Carrier Protein, domain 2"/>
    <property type="match status" value="2"/>
</dbReference>
<evidence type="ECO:0000313" key="7">
    <source>
        <dbReference type="Proteomes" id="UP001291930"/>
    </source>
</evidence>
<evidence type="ECO:0000256" key="3">
    <source>
        <dbReference type="ARBA" id="ARBA00022679"/>
    </source>
</evidence>
<dbReference type="CDD" id="cd00833">
    <property type="entry name" value="PKS"/>
    <property type="match status" value="2"/>
</dbReference>
<dbReference type="InterPro" id="IPR036736">
    <property type="entry name" value="ACP-like_sf"/>
</dbReference>
<dbReference type="SUPFAM" id="SSF53901">
    <property type="entry name" value="Thiolase-like"/>
    <property type="match status" value="2"/>
</dbReference>
<evidence type="ECO:0000259" key="4">
    <source>
        <dbReference type="PROSITE" id="PS50075"/>
    </source>
</evidence>
<feature type="non-terminal residue" evidence="6">
    <location>
        <position position="2308"/>
    </location>
</feature>
<comment type="caution">
    <text evidence="6">The sequence shown here is derived from an EMBL/GenBank/DDBJ whole genome shotgun (WGS) entry which is preliminary data.</text>
</comment>
<dbReference type="InterPro" id="IPR049490">
    <property type="entry name" value="C883_1060-like_KR_N"/>
</dbReference>
<evidence type="ECO:0000313" key="6">
    <source>
        <dbReference type="EMBL" id="MDZ5608981.1"/>
    </source>
</evidence>
<dbReference type="Pfam" id="PF00109">
    <property type="entry name" value="ketoacyl-synt"/>
    <property type="match status" value="2"/>
</dbReference>
<keyword evidence="3" id="KW-0808">Transferase</keyword>
<organism evidence="6 7">
    <name type="scientific">Bacillus bingmayongensis</name>
    <dbReference type="NCBI Taxonomy" id="1150157"/>
    <lineage>
        <taxon>Bacteria</taxon>
        <taxon>Bacillati</taxon>
        <taxon>Bacillota</taxon>
        <taxon>Bacilli</taxon>
        <taxon>Bacillales</taxon>
        <taxon>Bacillaceae</taxon>
        <taxon>Bacillus</taxon>
    </lineage>
</organism>
<dbReference type="PROSITE" id="PS50075">
    <property type="entry name" value="CARRIER"/>
    <property type="match status" value="1"/>
</dbReference>
<dbReference type="Gene3D" id="3.40.47.10">
    <property type="match status" value="2"/>
</dbReference>
<dbReference type="Proteomes" id="UP001291930">
    <property type="component" value="Unassembled WGS sequence"/>
</dbReference>
<dbReference type="InterPro" id="IPR018201">
    <property type="entry name" value="Ketoacyl_synth_AS"/>
</dbReference>
<feature type="domain" description="Ketosynthase family 3 (KS3)" evidence="5">
    <location>
        <begin position="996"/>
        <end position="1418"/>
    </location>
</feature>
<dbReference type="InterPro" id="IPR014030">
    <property type="entry name" value="Ketoacyl_synth_N"/>
</dbReference>
<protein>
    <submittedName>
        <fullName evidence="6">Beta-ketoacyl synthase N-terminal-like domain-containing protein</fullName>
    </submittedName>
</protein>
<dbReference type="InterPro" id="IPR001227">
    <property type="entry name" value="Ac_transferase_dom_sf"/>
</dbReference>
<dbReference type="Pfam" id="PF08659">
    <property type="entry name" value="KR"/>
    <property type="match status" value="1"/>
</dbReference>
<gene>
    <name evidence="6" type="ORF">U2I54_18390</name>
</gene>
<dbReference type="InterPro" id="IPR009081">
    <property type="entry name" value="PP-bd_ACP"/>
</dbReference>
<dbReference type="InterPro" id="IPR016039">
    <property type="entry name" value="Thiolase-like"/>
</dbReference>
<dbReference type="RefSeq" id="WP_374218561.1">
    <property type="nucleotide sequence ID" value="NZ_JAXOVW010000045.1"/>
</dbReference>
<dbReference type="SMART" id="SM00827">
    <property type="entry name" value="PKS_AT"/>
    <property type="match status" value="1"/>
</dbReference>
<feature type="domain" description="Carrier" evidence="4">
    <location>
        <begin position="895"/>
        <end position="970"/>
    </location>
</feature>
<keyword evidence="7" id="KW-1185">Reference proteome</keyword>
<name>A0ABU5K0T8_9BACI</name>
<dbReference type="InterPro" id="IPR016035">
    <property type="entry name" value="Acyl_Trfase/lysoPLipase"/>
</dbReference>
<accession>A0ABU5K0T8</accession>
<dbReference type="PANTHER" id="PTHR43775">
    <property type="entry name" value="FATTY ACID SYNTHASE"/>
    <property type="match status" value="1"/>
</dbReference>
<dbReference type="Pfam" id="PF00698">
    <property type="entry name" value="Acyl_transf_1"/>
    <property type="match status" value="2"/>
</dbReference>
<dbReference type="InterPro" id="IPR014031">
    <property type="entry name" value="Ketoacyl_synth_C"/>
</dbReference>
<dbReference type="SMART" id="SM00822">
    <property type="entry name" value="PKS_KR"/>
    <property type="match status" value="1"/>
</dbReference>
<proteinExistence type="predicted"/>
<feature type="domain" description="Ketosynthase family 3 (KS3)" evidence="5">
    <location>
        <begin position="11"/>
        <end position="433"/>
    </location>
</feature>
<dbReference type="Gene3D" id="1.10.1200.10">
    <property type="entry name" value="ACP-like"/>
    <property type="match status" value="1"/>
</dbReference>
<dbReference type="Gene3D" id="3.30.70.250">
    <property type="entry name" value="Malonyl-CoA ACP transacylase, ACP-binding"/>
    <property type="match status" value="2"/>
</dbReference>
<dbReference type="Pfam" id="PF00550">
    <property type="entry name" value="PP-binding"/>
    <property type="match status" value="1"/>
</dbReference>
<dbReference type="SUPFAM" id="SSF52151">
    <property type="entry name" value="FabD/lysophospholipase-like"/>
    <property type="match status" value="2"/>
</dbReference>
<dbReference type="Gene3D" id="3.30.70.3290">
    <property type="match status" value="2"/>
</dbReference>
<dbReference type="PROSITE" id="PS52004">
    <property type="entry name" value="KS3_2"/>
    <property type="match status" value="2"/>
</dbReference>
<keyword evidence="2" id="KW-0597">Phosphoprotein</keyword>
<evidence type="ECO:0000256" key="1">
    <source>
        <dbReference type="ARBA" id="ARBA00022450"/>
    </source>
</evidence>
<evidence type="ECO:0000256" key="2">
    <source>
        <dbReference type="ARBA" id="ARBA00022553"/>
    </source>
</evidence>
<dbReference type="InterPro" id="IPR013968">
    <property type="entry name" value="PKS_KR"/>
</dbReference>
<dbReference type="SUPFAM" id="SSF51735">
    <property type="entry name" value="NAD(P)-binding Rossmann-fold domains"/>
    <property type="match status" value="2"/>
</dbReference>
<dbReference type="PROSITE" id="PS00606">
    <property type="entry name" value="KS3_1"/>
    <property type="match status" value="2"/>
</dbReference>
<dbReference type="Pfam" id="PF22621">
    <property type="entry name" value="CurL-like_PKS_C"/>
    <property type="match status" value="2"/>
</dbReference>
<dbReference type="SMART" id="SM00825">
    <property type="entry name" value="PKS_KS"/>
    <property type="match status" value="2"/>
</dbReference>
<dbReference type="Pfam" id="PF21394">
    <property type="entry name" value="Beta-ketacyl_N"/>
    <property type="match status" value="1"/>
</dbReference>
<evidence type="ECO:0000259" key="5">
    <source>
        <dbReference type="PROSITE" id="PS52004"/>
    </source>
</evidence>
<reference evidence="7" key="1">
    <citation type="submission" date="2023-11" db="EMBL/GenBank/DDBJ databases">
        <title>Genome Sequence of Bacillus pseudomycoides stain BUPM19.</title>
        <authorList>
            <person name="Farhat A."/>
        </authorList>
    </citation>
    <scope>NUCLEOTIDE SEQUENCE [LARGE SCALE GENOMIC DNA]</scope>
    <source>
        <strain evidence="7">BUPM19</strain>
    </source>
</reference>
<dbReference type="Gene3D" id="3.40.50.720">
    <property type="entry name" value="NAD(P)-binding Rossmann-like Domain"/>
    <property type="match status" value="1"/>
</dbReference>